<evidence type="ECO:0000256" key="1">
    <source>
        <dbReference type="SAM" id="Phobius"/>
    </source>
</evidence>
<keyword evidence="1" id="KW-1133">Transmembrane helix</keyword>
<keyword evidence="1" id="KW-0472">Membrane</keyword>
<organism evidence="2 3">
    <name type="scientific">Paramecium pentaurelia</name>
    <dbReference type="NCBI Taxonomy" id="43138"/>
    <lineage>
        <taxon>Eukaryota</taxon>
        <taxon>Sar</taxon>
        <taxon>Alveolata</taxon>
        <taxon>Ciliophora</taxon>
        <taxon>Intramacronucleata</taxon>
        <taxon>Oligohymenophorea</taxon>
        <taxon>Peniculida</taxon>
        <taxon>Parameciidae</taxon>
        <taxon>Paramecium</taxon>
    </lineage>
</organism>
<evidence type="ECO:0000313" key="2">
    <source>
        <dbReference type="EMBL" id="CAD8191732.1"/>
    </source>
</evidence>
<sequence>MNYLLRICFITNQIFTFQSSKSYKGTQNLLIFKMDMNQKFQIAKNISLQGKGQHDLGDCQPIYVTSKQILIIKNGYFINIIRFILYNPQFKGLDGEFNYQLEQSIIFGYDCVYGTISHDGQFLITWDYRSHTTQIKNIIRRLINKLEQVLLKIIFIINYKEIFLLFYIIKIINLIYFIKQSFIQHKILLTAATQLQITTKLIK</sequence>
<proteinExistence type="predicted"/>
<gene>
    <name evidence="2" type="ORF">PPENT_87.1.T0990191</name>
</gene>
<keyword evidence="1" id="KW-0812">Transmembrane</keyword>
<dbReference type="OrthoDB" id="4869960at2759"/>
<evidence type="ECO:0008006" key="4">
    <source>
        <dbReference type="Google" id="ProtNLM"/>
    </source>
</evidence>
<name>A0A8S1WRC7_9CILI</name>
<reference evidence="2" key="1">
    <citation type="submission" date="2021-01" db="EMBL/GenBank/DDBJ databases">
        <authorList>
            <consortium name="Genoscope - CEA"/>
            <person name="William W."/>
        </authorList>
    </citation>
    <scope>NUCLEOTIDE SEQUENCE</scope>
</reference>
<comment type="caution">
    <text evidence="2">The sequence shown here is derived from an EMBL/GenBank/DDBJ whole genome shotgun (WGS) entry which is preliminary data.</text>
</comment>
<dbReference type="EMBL" id="CAJJDO010000099">
    <property type="protein sequence ID" value="CAD8191732.1"/>
    <property type="molecule type" value="Genomic_DNA"/>
</dbReference>
<dbReference type="Proteomes" id="UP000689195">
    <property type="component" value="Unassembled WGS sequence"/>
</dbReference>
<evidence type="ECO:0000313" key="3">
    <source>
        <dbReference type="Proteomes" id="UP000689195"/>
    </source>
</evidence>
<accession>A0A8S1WRC7</accession>
<keyword evidence="3" id="KW-1185">Reference proteome</keyword>
<feature type="transmembrane region" description="Helical" evidence="1">
    <location>
        <begin position="149"/>
        <end position="169"/>
    </location>
</feature>
<protein>
    <recommendedName>
        <fullName evidence="4">Transmembrane protein</fullName>
    </recommendedName>
</protein>
<dbReference type="AlphaFoldDB" id="A0A8S1WRC7"/>